<dbReference type="STRING" id="436010.A0A166TV15"/>
<dbReference type="Pfam" id="PF03171">
    <property type="entry name" value="2OG-FeII_Oxy"/>
    <property type="match status" value="1"/>
</dbReference>
<evidence type="ECO:0000256" key="1">
    <source>
        <dbReference type="ARBA" id="ARBA00008056"/>
    </source>
</evidence>
<sequence>MHWVPIQSASRSSSHSCSTHLSTWAFSISRIPPWPKEKALPGFKATLRRYLAQVQAPGHKFSKLLAEAFRLPHDAVAQFYHSGALMQHRAKVYKPGFLTFLLQASDQPGLQVQNLSGQWIDAPPVPGTFVVNIGKVGSVYA</sequence>
<reference evidence="6 7" key="1">
    <citation type="journal article" date="2016" name="Mol. Biol. Evol.">
        <title>Comparative Genomics of Early-Diverging Mushroom-Forming Fungi Provides Insights into the Origins of Lignocellulose Decay Capabilities.</title>
        <authorList>
            <person name="Nagy L.G."/>
            <person name="Riley R."/>
            <person name="Tritt A."/>
            <person name="Adam C."/>
            <person name="Daum C."/>
            <person name="Floudas D."/>
            <person name="Sun H."/>
            <person name="Yadav J.S."/>
            <person name="Pangilinan J."/>
            <person name="Larsson K.H."/>
            <person name="Matsuura K."/>
            <person name="Barry K."/>
            <person name="Labutti K."/>
            <person name="Kuo R."/>
            <person name="Ohm R.A."/>
            <person name="Bhattacharya S.S."/>
            <person name="Shirouzu T."/>
            <person name="Yoshinaga Y."/>
            <person name="Martin F.M."/>
            <person name="Grigoriev I.V."/>
            <person name="Hibbett D.S."/>
        </authorList>
    </citation>
    <scope>NUCLEOTIDE SEQUENCE [LARGE SCALE GENOMIC DNA]</scope>
    <source>
        <strain evidence="6 7">CBS 109695</strain>
    </source>
</reference>
<evidence type="ECO:0000256" key="3">
    <source>
        <dbReference type="ARBA" id="ARBA00023002"/>
    </source>
</evidence>
<name>A0A166TV15_9AGAM</name>
<dbReference type="Proteomes" id="UP000076532">
    <property type="component" value="Unassembled WGS sequence"/>
</dbReference>
<keyword evidence="2" id="KW-0479">Metal-binding</keyword>
<evidence type="ECO:0000259" key="5">
    <source>
        <dbReference type="Pfam" id="PF03171"/>
    </source>
</evidence>
<dbReference type="AlphaFoldDB" id="A0A166TV15"/>
<dbReference type="PANTHER" id="PTHR10209">
    <property type="entry name" value="OXIDOREDUCTASE, 2OG-FE II OXYGENASE FAMILY PROTEIN"/>
    <property type="match status" value="1"/>
</dbReference>
<dbReference type="GO" id="GO:0016491">
    <property type="term" value="F:oxidoreductase activity"/>
    <property type="evidence" value="ECO:0007669"/>
    <property type="project" value="UniProtKB-KW"/>
</dbReference>
<gene>
    <name evidence="6" type="ORF">FIBSPDRAFT_945515</name>
</gene>
<protein>
    <recommendedName>
        <fullName evidence="5">Isopenicillin N synthase-like Fe(2+) 2OG dioxygenase domain-containing protein</fullName>
    </recommendedName>
</protein>
<dbReference type="OrthoDB" id="288590at2759"/>
<proteinExistence type="inferred from homology"/>
<feature type="domain" description="Isopenicillin N synthase-like Fe(2+) 2OG dioxygenase" evidence="5">
    <location>
        <begin position="94"/>
        <end position="136"/>
    </location>
</feature>
<dbReference type="PANTHER" id="PTHR10209:SF885">
    <property type="entry name" value="2OG-FE(II) OXYGENASE FAMILY, PUTATIVE (AFU_ORTHOLOGUE AFUA_2G00750)-RELATED"/>
    <property type="match status" value="1"/>
</dbReference>
<comment type="similarity">
    <text evidence="1">Belongs to the iron/ascorbate-dependent oxidoreductase family.</text>
</comment>
<dbReference type="SUPFAM" id="SSF51197">
    <property type="entry name" value="Clavaminate synthase-like"/>
    <property type="match status" value="1"/>
</dbReference>
<keyword evidence="4" id="KW-0408">Iron</keyword>
<accession>A0A166TV15</accession>
<evidence type="ECO:0000313" key="7">
    <source>
        <dbReference type="Proteomes" id="UP000076532"/>
    </source>
</evidence>
<dbReference type="InterPro" id="IPR027443">
    <property type="entry name" value="IPNS-like_sf"/>
</dbReference>
<evidence type="ECO:0000256" key="2">
    <source>
        <dbReference type="ARBA" id="ARBA00022723"/>
    </source>
</evidence>
<keyword evidence="3" id="KW-0560">Oxidoreductase</keyword>
<dbReference type="EMBL" id="KV417491">
    <property type="protein sequence ID" value="KZP31020.1"/>
    <property type="molecule type" value="Genomic_DNA"/>
</dbReference>
<dbReference type="InterPro" id="IPR044861">
    <property type="entry name" value="IPNS-like_FE2OG_OXY"/>
</dbReference>
<keyword evidence="7" id="KW-1185">Reference proteome</keyword>
<evidence type="ECO:0000313" key="6">
    <source>
        <dbReference type="EMBL" id="KZP31020.1"/>
    </source>
</evidence>
<dbReference type="Gene3D" id="2.60.120.330">
    <property type="entry name" value="B-lactam Antibiotic, Isopenicillin N Synthase, Chain"/>
    <property type="match status" value="1"/>
</dbReference>
<dbReference type="GO" id="GO:0046872">
    <property type="term" value="F:metal ion binding"/>
    <property type="evidence" value="ECO:0007669"/>
    <property type="project" value="UniProtKB-KW"/>
</dbReference>
<organism evidence="6 7">
    <name type="scientific">Athelia psychrophila</name>
    <dbReference type="NCBI Taxonomy" id="1759441"/>
    <lineage>
        <taxon>Eukaryota</taxon>
        <taxon>Fungi</taxon>
        <taxon>Dikarya</taxon>
        <taxon>Basidiomycota</taxon>
        <taxon>Agaricomycotina</taxon>
        <taxon>Agaricomycetes</taxon>
        <taxon>Agaricomycetidae</taxon>
        <taxon>Atheliales</taxon>
        <taxon>Atheliaceae</taxon>
        <taxon>Athelia</taxon>
    </lineage>
</organism>
<evidence type="ECO:0000256" key="4">
    <source>
        <dbReference type="ARBA" id="ARBA00023004"/>
    </source>
</evidence>